<sequence length="57" mass="6271">MNAKSIKAGLKYSAIVTPEKAVAKSSAKRVVTEIDNTNPSEEFDNMDEAIQWLSEVD</sequence>
<name>A0ABU0L7L6_9BACL</name>
<reference evidence="1 2" key="1">
    <citation type="submission" date="2023-07" db="EMBL/GenBank/DDBJ databases">
        <title>Genomic Encyclopedia of Type Strains, Phase IV (KMG-IV): sequencing the most valuable type-strain genomes for metagenomic binning, comparative biology and taxonomic classification.</title>
        <authorList>
            <person name="Goeker M."/>
        </authorList>
    </citation>
    <scope>NUCLEOTIDE SEQUENCE [LARGE SCALE GENOMIC DNA]</scope>
    <source>
        <strain evidence="1 2">DSM 14914</strain>
    </source>
</reference>
<evidence type="ECO:0000313" key="1">
    <source>
        <dbReference type="EMBL" id="MDQ0497292.1"/>
    </source>
</evidence>
<evidence type="ECO:0000313" key="2">
    <source>
        <dbReference type="Proteomes" id="UP001242811"/>
    </source>
</evidence>
<comment type="caution">
    <text evidence="1">The sequence shown here is derived from an EMBL/GenBank/DDBJ whole genome shotgun (WGS) entry which is preliminary data.</text>
</comment>
<dbReference type="EMBL" id="JAUSWA010000067">
    <property type="protein sequence ID" value="MDQ0497292.1"/>
    <property type="molecule type" value="Genomic_DNA"/>
</dbReference>
<protein>
    <submittedName>
        <fullName evidence="1">Tryptophan synthase beta subunit</fullName>
    </submittedName>
</protein>
<accession>A0ABU0L7L6</accession>
<organism evidence="1 2">
    <name type="scientific">Paenibacillus brasilensis</name>
    <dbReference type="NCBI Taxonomy" id="128574"/>
    <lineage>
        <taxon>Bacteria</taxon>
        <taxon>Bacillati</taxon>
        <taxon>Bacillota</taxon>
        <taxon>Bacilli</taxon>
        <taxon>Bacillales</taxon>
        <taxon>Paenibacillaceae</taxon>
        <taxon>Paenibacillus</taxon>
    </lineage>
</organism>
<gene>
    <name evidence="1" type="ORF">QOZ95_005511</name>
</gene>
<keyword evidence="2" id="KW-1185">Reference proteome</keyword>
<proteinExistence type="predicted"/>
<dbReference type="Proteomes" id="UP001242811">
    <property type="component" value="Unassembled WGS sequence"/>
</dbReference>